<sequence length="164" mass="19138">MKTLFFFIQSHWLLHQLQNKSDNFTAYSKQIMTRKVELDCGVIWVHDRILINEMSEGALLDVATNRKILQIGSESFGHDYFGYISHRIHSYAVNPMVYRESAEHPRLKAIAVVSENALTRQTARVERQFYTNKNSFEIFSSLEEAKVWMMEQINAYSKVKSLKG</sequence>
<reference evidence="1" key="1">
    <citation type="submission" date="2022-11" db="EMBL/GenBank/DDBJ databases">
        <title>Salinimicrobium profundisediminis sp. nov., isolated from deep-sea sediment of the Mariana Trench.</title>
        <authorList>
            <person name="Fu H."/>
        </authorList>
    </citation>
    <scope>NUCLEOTIDE SEQUENCE</scope>
    <source>
        <strain evidence="1">MT39</strain>
    </source>
</reference>
<protein>
    <recommendedName>
        <fullName evidence="3">STAS/SEC14 domain-containing protein</fullName>
    </recommendedName>
</protein>
<evidence type="ECO:0000313" key="1">
    <source>
        <dbReference type="EMBL" id="MCX2839793.1"/>
    </source>
</evidence>
<dbReference type="RefSeq" id="WP_266071205.1">
    <property type="nucleotide sequence ID" value="NZ_JAPJDA010000037.1"/>
</dbReference>
<keyword evidence="2" id="KW-1185">Reference proteome</keyword>
<evidence type="ECO:0000313" key="2">
    <source>
        <dbReference type="Proteomes" id="UP001148482"/>
    </source>
</evidence>
<proteinExistence type="predicted"/>
<dbReference type="AlphaFoldDB" id="A0A9X3D018"/>
<gene>
    <name evidence="1" type="ORF">OQ279_16730</name>
</gene>
<dbReference type="EMBL" id="JAPJDA010000037">
    <property type="protein sequence ID" value="MCX2839793.1"/>
    <property type="molecule type" value="Genomic_DNA"/>
</dbReference>
<dbReference type="Proteomes" id="UP001148482">
    <property type="component" value="Unassembled WGS sequence"/>
</dbReference>
<name>A0A9X3D018_9FLAO</name>
<accession>A0A9X3D018</accession>
<organism evidence="1 2">
    <name type="scientific">Salinimicrobium profundisediminis</name>
    <dbReference type="NCBI Taxonomy" id="2994553"/>
    <lineage>
        <taxon>Bacteria</taxon>
        <taxon>Pseudomonadati</taxon>
        <taxon>Bacteroidota</taxon>
        <taxon>Flavobacteriia</taxon>
        <taxon>Flavobacteriales</taxon>
        <taxon>Flavobacteriaceae</taxon>
        <taxon>Salinimicrobium</taxon>
    </lineage>
</organism>
<evidence type="ECO:0008006" key="3">
    <source>
        <dbReference type="Google" id="ProtNLM"/>
    </source>
</evidence>
<comment type="caution">
    <text evidence="1">The sequence shown here is derived from an EMBL/GenBank/DDBJ whole genome shotgun (WGS) entry which is preliminary data.</text>
</comment>